<dbReference type="Gene3D" id="3.20.20.60">
    <property type="entry name" value="Phosphoenolpyruvate-binding domains"/>
    <property type="match status" value="1"/>
</dbReference>
<evidence type="ECO:0000313" key="7">
    <source>
        <dbReference type="EMBL" id="MCK9685648.1"/>
    </source>
</evidence>
<dbReference type="PIRSF" id="PIRSF015582">
    <property type="entry name" value="Cit_lyase_B"/>
    <property type="match status" value="1"/>
</dbReference>
<evidence type="ECO:0000256" key="2">
    <source>
        <dbReference type="ARBA" id="ARBA00022723"/>
    </source>
</evidence>
<name>A0A9X1YJ19_9BURK</name>
<feature type="binding site" evidence="5">
    <location>
        <position position="137"/>
    </location>
    <ligand>
        <name>Mg(2+)</name>
        <dbReference type="ChEBI" id="CHEBI:18420"/>
    </ligand>
</feature>
<dbReference type="EMBL" id="JAJLJH010000001">
    <property type="protein sequence ID" value="MCK9685648.1"/>
    <property type="molecule type" value="Genomic_DNA"/>
</dbReference>
<evidence type="ECO:0000256" key="1">
    <source>
        <dbReference type="ARBA" id="ARBA00001946"/>
    </source>
</evidence>
<evidence type="ECO:0000313" key="8">
    <source>
        <dbReference type="Proteomes" id="UP001139353"/>
    </source>
</evidence>
<comment type="cofactor">
    <cofactor evidence="1">
        <name>Mg(2+)</name>
        <dbReference type="ChEBI" id="CHEBI:18420"/>
    </cofactor>
</comment>
<dbReference type="InterPro" id="IPR005000">
    <property type="entry name" value="Aldolase/citrate-lyase_domain"/>
</dbReference>
<evidence type="ECO:0000256" key="3">
    <source>
        <dbReference type="ARBA" id="ARBA00022842"/>
    </source>
</evidence>
<keyword evidence="3 5" id="KW-0460">Magnesium</keyword>
<dbReference type="InterPro" id="IPR011206">
    <property type="entry name" value="Citrate_lyase_beta/mcl1/mcl2"/>
</dbReference>
<keyword evidence="8" id="KW-1185">Reference proteome</keyword>
<evidence type="ECO:0000256" key="4">
    <source>
        <dbReference type="PIRSR" id="PIRSR015582-1"/>
    </source>
</evidence>
<comment type="caution">
    <text evidence="7">The sequence shown here is derived from an EMBL/GenBank/DDBJ whole genome shotgun (WGS) entry which is preliminary data.</text>
</comment>
<evidence type="ECO:0000256" key="5">
    <source>
        <dbReference type="PIRSR" id="PIRSR015582-2"/>
    </source>
</evidence>
<dbReference type="AlphaFoldDB" id="A0A9X1YJ19"/>
<feature type="binding site" evidence="4">
    <location>
        <position position="111"/>
    </location>
    <ligand>
        <name>substrate</name>
    </ligand>
</feature>
<dbReference type="PANTHER" id="PTHR32308:SF10">
    <property type="entry name" value="CITRATE LYASE SUBUNIT BETA"/>
    <property type="match status" value="1"/>
</dbReference>
<dbReference type="Pfam" id="PF03328">
    <property type="entry name" value="HpcH_HpaI"/>
    <property type="match status" value="1"/>
</dbReference>
<accession>A0A9X1YJ19</accession>
<feature type="binding site" evidence="4">
    <location>
        <position position="59"/>
    </location>
    <ligand>
        <name>substrate</name>
    </ligand>
</feature>
<dbReference type="GO" id="GO:0000287">
    <property type="term" value="F:magnesium ion binding"/>
    <property type="evidence" value="ECO:0007669"/>
    <property type="project" value="TreeGrafter"/>
</dbReference>
<sequence length="266" mass="28063">MRSMLFVPGDRPERFERARASGAEAVIVDLEDAVAPEAKLHARGLLAGWLASRSGVLVRVNAVNTADFRKDMLVASLPGVDGVVVAKAESPEEIAVVADAISGRPVYPLIESALGLHRAREIGAVKGVEALIFGSMDFQADLGIRGDGPELDPYRAQLVLASRLAGLSPPIDGVTVAIENDNGLRSAATWARGMGFGGKLCIHPRQVAIVNEAFGPTMTELNWATRVVAADAASNGAATRIDGQMVDRAIVVRARNLLAQKERGNA</sequence>
<proteinExistence type="predicted"/>
<evidence type="ECO:0000259" key="6">
    <source>
        <dbReference type="Pfam" id="PF03328"/>
    </source>
</evidence>
<dbReference type="SUPFAM" id="SSF51621">
    <property type="entry name" value="Phosphoenolpyruvate/pyruvate domain"/>
    <property type="match status" value="1"/>
</dbReference>
<dbReference type="GO" id="GO:0016829">
    <property type="term" value="F:lyase activity"/>
    <property type="evidence" value="ECO:0007669"/>
    <property type="project" value="UniProtKB-KW"/>
</dbReference>
<reference evidence="7" key="1">
    <citation type="submission" date="2021-11" db="EMBL/GenBank/DDBJ databases">
        <title>BS-T2-15 a new species belonging to the Comamonadaceae family isolated from the soil of a French oak forest.</title>
        <authorList>
            <person name="Mieszkin S."/>
            <person name="Alain K."/>
        </authorList>
    </citation>
    <scope>NUCLEOTIDE SEQUENCE</scope>
    <source>
        <strain evidence="7">BS-T2-15</strain>
    </source>
</reference>
<keyword evidence="7" id="KW-0456">Lyase</keyword>
<feature type="binding site" evidence="5">
    <location>
        <position position="111"/>
    </location>
    <ligand>
        <name>Mg(2+)</name>
        <dbReference type="ChEBI" id="CHEBI:18420"/>
    </ligand>
</feature>
<dbReference type="Proteomes" id="UP001139353">
    <property type="component" value="Unassembled WGS sequence"/>
</dbReference>
<dbReference type="PANTHER" id="PTHR32308">
    <property type="entry name" value="LYASE BETA SUBUNIT, PUTATIVE (AFU_ORTHOLOGUE AFUA_4G13030)-RELATED"/>
    <property type="match status" value="1"/>
</dbReference>
<dbReference type="InterPro" id="IPR040442">
    <property type="entry name" value="Pyrv_kinase-like_dom_sf"/>
</dbReference>
<gene>
    <name evidence="7" type="ORF">LPC04_07995</name>
</gene>
<feature type="domain" description="HpcH/HpaI aldolase/citrate lyase" evidence="6">
    <location>
        <begin position="2"/>
        <end position="204"/>
    </location>
</feature>
<dbReference type="InterPro" id="IPR015813">
    <property type="entry name" value="Pyrv/PenolPyrv_kinase-like_dom"/>
</dbReference>
<keyword evidence="2 5" id="KW-0479">Metal-binding</keyword>
<dbReference type="RefSeq" id="WP_275681646.1">
    <property type="nucleotide sequence ID" value="NZ_JAJLJH010000001.1"/>
</dbReference>
<organism evidence="7 8">
    <name type="scientific">Scleromatobacter humisilvae</name>
    <dbReference type="NCBI Taxonomy" id="2897159"/>
    <lineage>
        <taxon>Bacteria</taxon>
        <taxon>Pseudomonadati</taxon>
        <taxon>Pseudomonadota</taxon>
        <taxon>Betaproteobacteria</taxon>
        <taxon>Burkholderiales</taxon>
        <taxon>Sphaerotilaceae</taxon>
        <taxon>Scleromatobacter</taxon>
    </lineage>
</organism>
<protein>
    <submittedName>
        <fullName evidence="7">CoA ester lyase</fullName>
    </submittedName>
</protein>
<dbReference type="GO" id="GO:0006107">
    <property type="term" value="P:oxaloacetate metabolic process"/>
    <property type="evidence" value="ECO:0007669"/>
    <property type="project" value="TreeGrafter"/>
</dbReference>